<organism evidence="1 2">
    <name type="scientific">Gimesia benthica</name>
    <dbReference type="NCBI Taxonomy" id="2608982"/>
    <lineage>
        <taxon>Bacteria</taxon>
        <taxon>Pseudomonadati</taxon>
        <taxon>Planctomycetota</taxon>
        <taxon>Planctomycetia</taxon>
        <taxon>Planctomycetales</taxon>
        <taxon>Planctomycetaceae</taxon>
        <taxon>Gimesia</taxon>
    </lineage>
</organism>
<dbReference type="KEGG" id="gim:F1728_04470"/>
<accession>A0A6I6AAC3</accession>
<dbReference type="Proteomes" id="UP000427281">
    <property type="component" value="Chromosome"/>
</dbReference>
<sequence length="271" mass="31314">MPLWDNECDVLVNQELSINGTFRKTPLQYKHQETLNRMNDNNLPDGVRLIKALYARMVENWELGGSPQNTSDENWRFTQCLVLGKNNYTHEVTLERTMITVLNNENWVNQIPVDSGLLENSNRSVDLAYREGNTIQLIELKVDSNTPLSAAIQILKYGLTNAFFRTHSEELETQNLQTPLLSADEIQLRVLAPAAYYNRFDEQTEWLRNFGNRINDGLAEFSAKQLMDSGMNLTTFQFEVFPDNFQWDPTRQADDEHRNEVLTAVNGRRPL</sequence>
<evidence type="ECO:0000313" key="2">
    <source>
        <dbReference type="Proteomes" id="UP000427281"/>
    </source>
</evidence>
<reference evidence="1 2" key="1">
    <citation type="submission" date="2019-09" db="EMBL/GenBank/DDBJ databases">
        <title>Gimesia benthica sp. nov., a novel bacterium isolated from deep-sea water of the Northwest Indian Ocean.</title>
        <authorList>
            <person name="Dai X."/>
        </authorList>
    </citation>
    <scope>NUCLEOTIDE SEQUENCE [LARGE SCALE GENOMIC DNA]</scope>
    <source>
        <strain evidence="1 2">E7</strain>
    </source>
</reference>
<gene>
    <name evidence="1" type="ORF">F1728_04470</name>
</gene>
<proteinExistence type="predicted"/>
<dbReference type="RefSeq" id="WP_155363082.1">
    <property type="nucleotide sequence ID" value="NZ_CP043930.1"/>
</dbReference>
<name>A0A6I6AAC3_9PLAN</name>
<protein>
    <submittedName>
        <fullName evidence="1">Uncharacterized protein</fullName>
    </submittedName>
</protein>
<dbReference type="EMBL" id="CP043930">
    <property type="protein sequence ID" value="QGQ21991.1"/>
    <property type="molecule type" value="Genomic_DNA"/>
</dbReference>
<keyword evidence="2" id="KW-1185">Reference proteome</keyword>
<evidence type="ECO:0000313" key="1">
    <source>
        <dbReference type="EMBL" id="QGQ21991.1"/>
    </source>
</evidence>
<dbReference type="AlphaFoldDB" id="A0A6I6AAC3"/>